<feature type="active site" evidence="3">
    <location>
        <position position="317"/>
    </location>
</feature>
<comment type="pathway">
    <text evidence="3">Carbohydrate metabolism; tricarboxylic acid cycle; (S)-malate from fumarate: step 1/1.</text>
</comment>
<dbReference type="NCBIfam" id="NF008909">
    <property type="entry name" value="PRK12273.1"/>
    <property type="match status" value="1"/>
</dbReference>
<dbReference type="FunFam" id="1.10.40.30:FF:000002">
    <property type="entry name" value="Fumarate hydratase class II"/>
    <property type="match status" value="1"/>
</dbReference>
<dbReference type="EMBL" id="DTDP01000085">
    <property type="protein sequence ID" value="HGK53766.1"/>
    <property type="molecule type" value="Genomic_DNA"/>
</dbReference>
<feature type="binding site" evidence="3">
    <location>
        <begin position="323"/>
        <end position="325"/>
    </location>
    <ligand>
        <name>substrate</name>
    </ligand>
</feature>
<dbReference type="InterPro" id="IPR005677">
    <property type="entry name" value="Fum_hydII"/>
</dbReference>
<dbReference type="Gene3D" id="1.10.40.30">
    <property type="entry name" value="Fumarase/aspartase (C-terminal domain)"/>
    <property type="match status" value="1"/>
</dbReference>
<dbReference type="Gene3D" id="1.20.200.10">
    <property type="entry name" value="Fumarase/aspartase (Central domain)"/>
    <property type="match status" value="1"/>
</dbReference>
<feature type="binding site" evidence="3">
    <location>
        <position position="318"/>
    </location>
    <ligand>
        <name>substrate</name>
    </ligand>
</feature>
<dbReference type="UniPathway" id="UPA00223">
    <property type="reaction ID" value="UER01007"/>
</dbReference>
<evidence type="ECO:0000256" key="2">
    <source>
        <dbReference type="ARBA" id="ARBA00023239"/>
    </source>
</evidence>
<evidence type="ECO:0000259" key="5">
    <source>
        <dbReference type="Pfam" id="PF00206"/>
    </source>
</evidence>
<comment type="caution">
    <text evidence="7">The sequence shown here is derived from an EMBL/GenBank/DDBJ whole genome shotgun (WGS) entry which is preliminary data.</text>
</comment>
<name>A0A7V3ZSV1_UNCW3</name>
<feature type="domain" description="Fumarase C C-terminal" evidence="6">
    <location>
        <begin position="407"/>
        <end position="459"/>
    </location>
</feature>
<feature type="site" description="Important for catalytic activity" evidence="3">
    <location>
        <position position="330"/>
    </location>
</feature>
<dbReference type="SUPFAM" id="SSF48557">
    <property type="entry name" value="L-aspartase-like"/>
    <property type="match status" value="1"/>
</dbReference>
<keyword evidence="2 3" id="KW-0456">Lyase</keyword>
<feature type="binding site" evidence="3">
    <location>
        <position position="186"/>
    </location>
    <ligand>
        <name>substrate</name>
    </ligand>
</feature>
<dbReference type="InterPro" id="IPR051546">
    <property type="entry name" value="Aspartate_Ammonia-Lyase"/>
</dbReference>
<dbReference type="PRINTS" id="PR00145">
    <property type="entry name" value="ARGSUCLYASE"/>
</dbReference>
<dbReference type="InterPro" id="IPR000362">
    <property type="entry name" value="Fumarate_lyase_fam"/>
</dbReference>
<evidence type="ECO:0000256" key="4">
    <source>
        <dbReference type="SAM" id="Coils"/>
    </source>
</evidence>
<dbReference type="AlphaFoldDB" id="A0A7V3ZSV1"/>
<keyword evidence="4" id="KW-0175">Coiled coil</keyword>
<dbReference type="GO" id="GO:0006099">
    <property type="term" value="P:tricarboxylic acid cycle"/>
    <property type="evidence" value="ECO:0007669"/>
    <property type="project" value="UniProtKB-UniRule"/>
</dbReference>
<gene>
    <name evidence="3" type="primary">fumC</name>
    <name evidence="7" type="ORF">ENU72_01920</name>
</gene>
<keyword evidence="3" id="KW-0816">Tricarboxylic acid cycle</keyword>
<feature type="domain" description="Fumarate lyase N-terminal" evidence="5">
    <location>
        <begin position="12"/>
        <end position="341"/>
    </location>
</feature>
<dbReference type="Pfam" id="PF10415">
    <property type="entry name" value="FumaraseC_C"/>
    <property type="match status" value="1"/>
</dbReference>
<feature type="coiled-coil region" evidence="4">
    <location>
        <begin position="153"/>
        <end position="183"/>
    </location>
</feature>
<reference evidence="7" key="1">
    <citation type="journal article" date="2020" name="mSystems">
        <title>Genome- and Community-Level Interaction Insights into Carbon Utilization and Element Cycling Functions of Hydrothermarchaeota in Hydrothermal Sediment.</title>
        <authorList>
            <person name="Zhou Z."/>
            <person name="Liu Y."/>
            <person name="Xu W."/>
            <person name="Pan J."/>
            <person name="Luo Z.H."/>
            <person name="Li M."/>
        </authorList>
    </citation>
    <scope>NUCLEOTIDE SEQUENCE [LARGE SCALE GENOMIC DNA]</scope>
    <source>
        <strain evidence="7">SpSt-695</strain>
    </source>
</reference>
<evidence type="ECO:0000256" key="3">
    <source>
        <dbReference type="HAMAP-Rule" id="MF_00743"/>
    </source>
</evidence>
<feature type="binding site" evidence="3">
    <location>
        <begin position="98"/>
        <end position="100"/>
    </location>
    <ligand>
        <name>substrate</name>
    </ligand>
</feature>
<feature type="binding site" description="in site B" evidence="3">
    <location>
        <begin position="129"/>
        <end position="132"/>
    </location>
    <ligand>
        <name>substrate</name>
    </ligand>
</feature>
<organism evidence="7">
    <name type="scientific">candidate division WOR-3 bacterium</name>
    <dbReference type="NCBI Taxonomy" id="2052148"/>
    <lineage>
        <taxon>Bacteria</taxon>
        <taxon>Bacteria division WOR-3</taxon>
    </lineage>
</organism>
<dbReference type="Gene3D" id="1.10.275.10">
    <property type="entry name" value="Fumarase/aspartase (N-terminal domain)"/>
    <property type="match status" value="1"/>
</dbReference>
<comment type="miscellaneous">
    <text evidence="3">There are 2 substrate-binding sites: the catalytic A site, and the non-catalytic B site that may play a role in the transfer of substrate or product between the active site and the solvent. Alternatively, the B site may bind allosteric effectors.</text>
</comment>
<dbReference type="PANTHER" id="PTHR42696:SF2">
    <property type="entry name" value="ASPARTATE AMMONIA-LYASE"/>
    <property type="match status" value="1"/>
</dbReference>
<evidence type="ECO:0000313" key="7">
    <source>
        <dbReference type="EMBL" id="HGK53766.1"/>
    </source>
</evidence>
<dbReference type="InterPro" id="IPR018951">
    <property type="entry name" value="Fumarase_C_C"/>
</dbReference>
<dbReference type="GO" id="GO:0006531">
    <property type="term" value="P:aspartate metabolic process"/>
    <property type="evidence" value="ECO:0007669"/>
    <property type="project" value="TreeGrafter"/>
</dbReference>
<dbReference type="Pfam" id="PF00206">
    <property type="entry name" value="Lyase_1"/>
    <property type="match status" value="1"/>
</dbReference>
<dbReference type="PRINTS" id="PR00149">
    <property type="entry name" value="FUMRATELYASE"/>
</dbReference>
<dbReference type="GO" id="GO:0006106">
    <property type="term" value="P:fumarate metabolic process"/>
    <property type="evidence" value="ECO:0007669"/>
    <property type="project" value="InterPro"/>
</dbReference>
<accession>A0A7V3ZSV1</accession>
<dbReference type="CDD" id="cd01596">
    <property type="entry name" value="Aspartase_like"/>
    <property type="match status" value="1"/>
</dbReference>
<dbReference type="GO" id="GO:0004333">
    <property type="term" value="F:fumarate hydratase activity"/>
    <property type="evidence" value="ECO:0007669"/>
    <property type="project" value="UniProtKB-UniRule"/>
</dbReference>
<dbReference type="HAMAP" id="MF_00743">
    <property type="entry name" value="FumaraseC"/>
    <property type="match status" value="1"/>
</dbReference>
<dbReference type="PROSITE" id="PS00163">
    <property type="entry name" value="FUMARATE_LYASES"/>
    <property type="match status" value="1"/>
</dbReference>
<dbReference type="GO" id="GO:0005829">
    <property type="term" value="C:cytosol"/>
    <property type="evidence" value="ECO:0007669"/>
    <property type="project" value="TreeGrafter"/>
</dbReference>
<proteinExistence type="inferred from homology"/>
<evidence type="ECO:0000259" key="6">
    <source>
        <dbReference type="Pfam" id="PF10415"/>
    </source>
</evidence>
<protein>
    <recommendedName>
        <fullName evidence="3">Fumarate hydratase class II</fullName>
        <shortName evidence="3">Fumarase C</shortName>
        <ecNumber evidence="3">4.2.1.2</ecNumber>
    </recommendedName>
    <alternativeName>
        <fullName evidence="3">Aerobic fumarase</fullName>
    </alternativeName>
    <alternativeName>
        <fullName evidence="3">Iron-independent fumarase</fullName>
    </alternativeName>
</protein>
<dbReference type="InterPro" id="IPR020557">
    <property type="entry name" value="Fumarate_lyase_CS"/>
</dbReference>
<dbReference type="InterPro" id="IPR008948">
    <property type="entry name" value="L-Aspartase-like"/>
</dbReference>
<comment type="subcellular location">
    <subcellularLocation>
        <location evidence="3">Cytoplasm</location>
    </subcellularLocation>
</comment>
<feature type="active site" description="Proton donor/acceptor" evidence="3">
    <location>
        <position position="187"/>
    </location>
</feature>
<comment type="similarity">
    <text evidence="1 3">Belongs to the class-II fumarase/aspartase family. Fumarase subfamily.</text>
</comment>
<dbReference type="GO" id="GO:0008797">
    <property type="term" value="F:aspartate ammonia-lyase activity"/>
    <property type="evidence" value="ECO:0007669"/>
    <property type="project" value="TreeGrafter"/>
</dbReference>
<evidence type="ECO:0000256" key="1">
    <source>
        <dbReference type="ARBA" id="ARBA00009084"/>
    </source>
</evidence>
<keyword evidence="3" id="KW-0963">Cytoplasm</keyword>
<comment type="catalytic activity">
    <reaction evidence="3">
        <text>(S)-malate = fumarate + H2O</text>
        <dbReference type="Rhea" id="RHEA:12460"/>
        <dbReference type="ChEBI" id="CHEBI:15377"/>
        <dbReference type="ChEBI" id="CHEBI:15589"/>
        <dbReference type="ChEBI" id="CHEBI:29806"/>
        <dbReference type="EC" id="4.2.1.2"/>
    </reaction>
</comment>
<dbReference type="EC" id="4.2.1.2" evidence="3"/>
<dbReference type="InterPro" id="IPR024083">
    <property type="entry name" value="Fumarase/histidase_N"/>
</dbReference>
<comment type="subunit">
    <text evidence="3">Homotetramer.</text>
</comment>
<dbReference type="InterPro" id="IPR022761">
    <property type="entry name" value="Fumarate_lyase_N"/>
</dbReference>
<sequence>MKDFRKEKDFLGEIEIPKKAYWGVHTQRTLNNFKISGIKFPFEFIKAIVLIKRYAAEVNKELGLINKEIADSIIKACEEILEGNLEDQFPIDIFQTGSGTSTNMNVNEVIANRANEILGYPLGNKKPVHPNDHVNLGQSSNDVIPSSIHITARIKLEELLGSLQILYEELKKKKEEFKEIIKAGRTHLQDAVPITLGQEFSSYAEQIKKGIERIKFNSSYLEELPLGGTAIGTGINTHPEFGKRVIDKISQRLGISFKEASNKFEGISAKDAVVHLMGSLNTLCVSLMKIANDLRILSSGPRTAIGEIMLPAIQAGSSIMPGKVNPVIPEIMMQICAQVIGNALTVSIGGQNAPLELNVMMPIIAYNMIFSIEILKNGIKIFAEKCIRGIEADVKRCRELMEWSIGIITPLALKIGYDKAAEIAFKAYKENKKIKDVLVDEGILTSEEVEEILKPEKMLGF</sequence>
<dbReference type="FunFam" id="1.10.275.10:FF:000001">
    <property type="entry name" value="Fumarate hydratase, mitochondrial"/>
    <property type="match status" value="1"/>
</dbReference>
<dbReference type="FunFam" id="1.20.200.10:FF:000001">
    <property type="entry name" value="Fumarate hydratase, mitochondrial"/>
    <property type="match status" value="1"/>
</dbReference>
<feature type="binding site" evidence="3">
    <location>
        <begin position="139"/>
        <end position="141"/>
    </location>
    <ligand>
        <name>substrate</name>
    </ligand>
</feature>
<comment type="function">
    <text evidence="3">Involved in the TCA cycle. Catalyzes the stereospecific interconversion of fumarate to L-malate.</text>
</comment>
<dbReference type="PANTHER" id="PTHR42696">
    <property type="entry name" value="ASPARTATE AMMONIA-LYASE"/>
    <property type="match status" value="1"/>
</dbReference>